<dbReference type="InterPro" id="IPR025391">
    <property type="entry name" value="DUF4123"/>
</dbReference>
<comment type="caution">
    <text evidence="2">The sequence shown here is derived from an EMBL/GenBank/DDBJ whole genome shotgun (WGS) entry which is preliminary data.</text>
</comment>
<protein>
    <recommendedName>
        <fullName evidence="1">DUF4123 domain-containing protein</fullName>
    </recommendedName>
</protein>
<sequence>MLELPPLPDDLPWSVSAYLLLDGVSVPNLPQRLSRWDNPVHGLYQGTRWQELADISPRLVTLNGADDPVLAYFQENAALEWGFLLFSDADVSTLLKHWRRLLTVEHPSAGAVMPRIADPAVMHHLFDLARQANSARWFGPVQHLCLPDGLQAAWLQHQRPDNPAPDSSDTYRLTEEELTALEEAQFHHVVLDLNDHLQRYFPGFMASCPDRERLRFAEKTAREAYRLGFTSEQEITLYANVYAYLSGQPLSDHPDIVELLKVSTQRSPLSRAQRAAELAYQRSTQLPGDVP</sequence>
<evidence type="ECO:0000313" key="2">
    <source>
        <dbReference type="EMBL" id="SED73338.1"/>
    </source>
</evidence>
<dbReference type="EMBL" id="FNRV01000001">
    <property type="protein sequence ID" value="SED73338.1"/>
    <property type="molecule type" value="Genomic_DNA"/>
</dbReference>
<accession>A0ABY0YMP5</accession>
<keyword evidence="3" id="KW-1185">Reference proteome</keyword>
<name>A0ABY0YMP5_9PSED</name>
<evidence type="ECO:0000259" key="1">
    <source>
        <dbReference type="Pfam" id="PF13503"/>
    </source>
</evidence>
<proteinExistence type="predicted"/>
<gene>
    <name evidence="2" type="ORF">SAMN05216205_6080</name>
</gene>
<dbReference type="RefSeq" id="WP_090469574.1">
    <property type="nucleotide sequence ID" value="NZ_FNRV01000001.1"/>
</dbReference>
<dbReference type="Proteomes" id="UP000199665">
    <property type="component" value="Unassembled WGS sequence"/>
</dbReference>
<dbReference type="Pfam" id="PF13503">
    <property type="entry name" value="DUF4123"/>
    <property type="match status" value="1"/>
</dbReference>
<organism evidence="2 3">
    <name type="scientific">Pseudomonas mohnii</name>
    <dbReference type="NCBI Taxonomy" id="395600"/>
    <lineage>
        <taxon>Bacteria</taxon>
        <taxon>Pseudomonadati</taxon>
        <taxon>Pseudomonadota</taxon>
        <taxon>Gammaproteobacteria</taxon>
        <taxon>Pseudomonadales</taxon>
        <taxon>Pseudomonadaceae</taxon>
        <taxon>Pseudomonas</taxon>
    </lineage>
</organism>
<feature type="domain" description="DUF4123" evidence="1">
    <location>
        <begin position="18"/>
        <end position="127"/>
    </location>
</feature>
<reference evidence="2 3" key="1">
    <citation type="submission" date="2016-10" db="EMBL/GenBank/DDBJ databases">
        <authorList>
            <person name="Varghese N."/>
            <person name="Submissions S."/>
        </authorList>
    </citation>
    <scope>NUCLEOTIDE SEQUENCE [LARGE SCALE GENOMIC DNA]</scope>
    <source>
        <strain evidence="2 3">DSM 18327</strain>
    </source>
</reference>
<evidence type="ECO:0000313" key="3">
    <source>
        <dbReference type="Proteomes" id="UP000199665"/>
    </source>
</evidence>